<dbReference type="OrthoDB" id="5297568at2"/>
<name>A0A1Y6D3L6_9GAMM</name>
<dbReference type="STRING" id="1760988.SAMN02949497_2323"/>
<dbReference type="InterPro" id="IPR007459">
    <property type="entry name" value="DNA_pol3_chi"/>
</dbReference>
<dbReference type="GO" id="GO:0006260">
    <property type="term" value="P:DNA replication"/>
    <property type="evidence" value="ECO:0007669"/>
    <property type="project" value="InterPro"/>
</dbReference>
<evidence type="ECO:0000313" key="2">
    <source>
        <dbReference type="Proteomes" id="UP000192923"/>
    </source>
</evidence>
<dbReference type="GO" id="GO:0003887">
    <property type="term" value="F:DNA-directed DNA polymerase activity"/>
    <property type="evidence" value="ECO:0007669"/>
    <property type="project" value="InterPro"/>
</dbReference>
<dbReference type="PANTHER" id="PTHR38767:SF1">
    <property type="entry name" value="DNA POLYMERASE III SUBUNIT CHI"/>
    <property type="match status" value="1"/>
</dbReference>
<dbReference type="RefSeq" id="WP_085212828.1">
    <property type="nucleotide sequence ID" value="NZ_FXAM01000001.1"/>
</dbReference>
<reference evidence="1 2" key="1">
    <citation type="submission" date="2016-12" db="EMBL/GenBank/DDBJ databases">
        <authorList>
            <person name="Song W.-J."/>
            <person name="Kurnit D.M."/>
        </authorList>
    </citation>
    <scope>NUCLEOTIDE SEQUENCE [LARGE SCALE GENOMIC DNA]</scope>
    <source>
        <strain evidence="1 2">175</strain>
    </source>
</reference>
<dbReference type="Gene3D" id="3.40.50.10110">
    <property type="entry name" value="DNA polymerase III subunit chi"/>
    <property type="match status" value="1"/>
</dbReference>
<dbReference type="SUPFAM" id="SSF102400">
    <property type="entry name" value="DNA polymerase III chi subunit"/>
    <property type="match status" value="1"/>
</dbReference>
<dbReference type="AlphaFoldDB" id="A0A1Y6D3L6"/>
<dbReference type="GO" id="GO:0003677">
    <property type="term" value="F:DNA binding"/>
    <property type="evidence" value="ECO:0007669"/>
    <property type="project" value="InterPro"/>
</dbReference>
<dbReference type="PANTHER" id="PTHR38767">
    <property type="entry name" value="DNA POLYMERASE III SUBUNIT CHI"/>
    <property type="match status" value="1"/>
</dbReference>
<dbReference type="InterPro" id="IPR036768">
    <property type="entry name" value="PolIII_chi_sf"/>
</dbReference>
<dbReference type="Pfam" id="PF04364">
    <property type="entry name" value="DNA_pol3_chi"/>
    <property type="match status" value="1"/>
</dbReference>
<dbReference type="Proteomes" id="UP000192923">
    <property type="component" value="Unassembled WGS sequence"/>
</dbReference>
<organism evidence="1 2">
    <name type="scientific">Methylomagnum ishizawai</name>
    <dbReference type="NCBI Taxonomy" id="1760988"/>
    <lineage>
        <taxon>Bacteria</taxon>
        <taxon>Pseudomonadati</taxon>
        <taxon>Pseudomonadota</taxon>
        <taxon>Gammaproteobacteria</taxon>
        <taxon>Methylococcales</taxon>
        <taxon>Methylococcaceae</taxon>
        <taxon>Methylomagnum</taxon>
    </lineage>
</organism>
<dbReference type="EMBL" id="FXAM01000001">
    <property type="protein sequence ID" value="SMF94984.1"/>
    <property type="molecule type" value="Genomic_DNA"/>
</dbReference>
<proteinExistence type="predicted"/>
<sequence length="145" mass="16376">MPRIDFYLLPGADAYQRRLTACKLIEKAYRQGHRVYLRTASPEETQSLDNLLWTFRQGSFVPHEVAGPPSAPTEAPVMLGHGPAPLAMNDVLVNLGTQVPEDYARFERVAEFIDEDEAVKRAGRARYKAYKEAGHVPETHKLDIR</sequence>
<protein>
    <submittedName>
        <fullName evidence="1">DNA polymerase III, chi subunit</fullName>
    </submittedName>
</protein>
<gene>
    <name evidence="1" type="ORF">SAMN02949497_2323</name>
</gene>
<evidence type="ECO:0000313" key="1">
    <source>
        <dbReference type="EMBL" id="SMF94984.1"/>
    </source>
</evidence>
<keyword evidence="2" id="KW-1185">Reference proteome</keyword>
<accession>A0A1Y6D3L6</accession>
<dbReference type="GO" id="GO:0032298">
    <property type="term" value="P:positive regulation of DNA-templated DNA replication initiation"/>
    <property type="evidence" value="ECO:0007669"/>
    <property type="project" value="TreeGrafter"/>
</dbReference>